<comment type="caution">
    <text evidence="1">The sequence shown here is derived from an EMBL/GenBank/DDBJ whole genome shotgun (WGS) entry which is preliminary data.</text>
</comment>
<dbReference type="eggNOG" id="COG3222">
    <property type="taxonomic scope" value="Bacteria"/>
</dbReference>
<sequence length="210" mass="22900">MSVAIFAKAPIPGFAKTRLSPAIGAESAARLQEWLLVRTVETVFRSGLGPVSLWCAPGSGHPFFGALAERYRIRLHDQGGDDLGDRMLGAFRAQTDARPLLLIGTDCPSLEATHLQAAARALELGSDAVFLPAEDGGYVLVGLRRPVPELFRQMPWGSDRVMEETRHRMRRTGMSWSEPATLWDVDRPEDIARLDGDLLAALAASENVPV</sequence>
<reference evidence="1 2" key="1">
    <citation type="journal article" date="2014" name="Genome Announc.">
        <title>Draft Genome Sequence of Lutibaculum baratangense Strain AMV1T, Isolated from a Mud Volcano in Andamans, India.</title>
        <authorList>
            <person name="Singh A."/>
            <person name="Sreenivas A."/>
            <person name="Sathyanarayana Reddy G."/>
            <person name="Pinnaka A.K."/>
            <person name="Shivaji S."/>
        </authorList>
    </citation>
    <scope>NUCLEOTIDE SEQUENCE [LARGE SCALE GENOMIC DNA]</scope>
    <source>
        <strain evidence="1 2">AMV1</strain>
    </source>
</reference>
<dbReference type="NCBIfam" id="TIGR04282">
    <property type="entry name" value="glyco_like_cofC"/>
    <property type="match status" value="1"/>
</dbReference>
<dbReference type="InterPro" id="IPR029044">
    <property type="entry name" value="Nucleotide-diphossugar_trans"/>
</dbReference>
<accession>V4RN37</accession>
<evidence type="ECO:0000313" key="2">
    <source>
        <dbReference type="Proteomes" id="UP000017819"/>
    </source>
</evidence>
<dbReference type="RefSeq" id="WP_023432444.1">
    <property type="nucleotide sequence ID" value="NZ_AWXZ01000030.1"/>
</dbReference>
<organism evidence="1 2">
    <name type="scientific">Lutibaculum baratangense AMV1</name>
    <dbReference type="NCBI Taxonomy" id="631454"/>
    <lineage>
        <taxon>Bacteria</taxon>
        <taxon>Pseudomonadati</taxon>
        <taxon>Pseudomonadota</taxon>
        <taxon>Alphaproteobacteria</taxon>
        <taxon>Hyphomicrobiales</taxon>
        <taxon>Tepidamorphaceae</taxon>
        <taxon>Lutibaculum</taxon>
    </lineage>
</organism>
<evidence type="ECO:0008006" key="3">
    <source>
        <dbReference type="Google" id="ProtNLM"/>
    </source>
</evidence>
<name>V4RN37_9HYPH</name>
<keyword evidence="2" id="KW-1185">Reference proteome</keyword>
<proteinExistence type="predicted"/>
<dbReference type="Proteomes" id="UP000017819">
    <property type="component" value="Unassembled WGS sequence"/>
</dbReference>
<dbReference type="Pfam" id="PF09837">
    <property type="entry name" value="DUF2064"/>
    <property type="match status" value="1"/>
</dbReference>
<evidence type="ECO:0000313" key="1">
    <source>
        <dbReference type="EMBL" id="ESR24635.1"/>
    </source>
</evidence>
<dbReference type="PATRIC" id="fig|631454.5.peg.2283"/>
<dbReference type="PANTHER" id="PTHR36529:SF1">
    <property type="entry name" value="GLYCOSYLTRANSFERASE"/>
    <property type="match status" value="1"/>
</dbReference>
<gene>
    <name evidence="1" type="ORF">N177_2315</name>
</gene>
<dbReference type="PANTHER" id="PTHR36529">
    <property type="entry name" value="SLL1095 PROTEIN"/>
    <property type="match status" value="1"/>
</dbReference>
<dbReference type="SUPFAM" id="SSF53448">
    <property type="entry name" value="Nucleotide-diphospho-sugar transferases"/>
    <property type="match status" value="1"/>
</dbReference>
<dbReference type="InterPro" id="IPR018641">
    <property type="entry name" value="Trfase_1_rSAM/seldom-assoc"/>
</dbReference>
<dbReference type="EMBL" id="AWXZ01000030">
    <property type="protein sequence ID" value="ESR24635.1"/>
    <property type="molecule type" value="Genomic_DNA"/>
</dbReference>
<dbReference type="AlphaFoldDB" id="V4RN37"/>
<protein>
    <recommendedName>
        <fullName evidence="3">Glycosyltransferase</fullName>
    </recommendedName>
</protein>
<dbReference type="STRING" id="631454.N177_2315"/>
<dbReference type="Gene3D" id="3.90.550.10">
    <property type="entry name" value="Spore Coat Polysaccharide Biosynthesis Protein SpsA, Chain A"/>
    <property type="match status" value="1"/>
</dbReference>